<feature type="transmembrane region" description="Helical" evidence="1">
    <location>
        <begin position="432"/>
        <end position="458"/>
    </location>
</feature>
<sequence length="678" mass="71538">MPRRLLVLFSTACLVALVVWLTLELSGGGLDRNDKIASVVSMYAAIGALGLSAVALWRQAIATGERSPETAAPGPGRLDELTRRLADAVRAQWKGELGVHGVTARRALPVAWTTVGGHGLDGGGDEIGEVFARVDSRRLVVLGPPGAGKSVLCWRLALDLLDAGGPVPVVLSARSWNPRTQDLGGWVAAELAAHPVFAIDGEPAAAALMRAGRILPVVDGFDELSRDLRADAVARLNEMYDGGLVLTSRRGEYAEAVTASAPIADAAVIALDRLSVADIAAHLPGRGWARVLADEAVAAALARPLMVALAETVHAGGRDPAGLLDAAAGASGAVEARRRVENLLLDAFIPAAYAGHRDPRWSAGEVRRWFAGLAVKMGRTDTADMRWWRLATVIPQWVHGLAVAGTVIASGLLVAGVGAWAGRWTEAGVHVWFWSMTTLSLAAGICTGVVTALGQGLAPVPARPRIRLGGHLWRLPDFRRENLLSWRPYLWIGTWVATGAVGGIVGLASGGEQSMIGAGVFGGLLLGVAVWAIACLVHSLNVPVDPGEAASPVALLRVDRGAVLGQGLLAGLCGAVVIGPVVWLEFDVFYGFAVVDAGLLLVLTLVALPCVVVAWALVFSAWGPWRVAHTWAALRGDLPWRAMAFFTDAHERGVLRQTGGVYQFRHARLQERLAENYR</sequence>
<feature type="transmembrane region" description="Helical" evidence="1">
    <location>
        <begin position="37"/>
        <end position="57"/>
    </location>
</feature>
<dbReference type="SUPFAM" id="SSF52540">
    <property type="entry name" value="P-loop containing nucleoside triphosphate hydrolases"/>
    <property type="match status" value="1"/>
</dbReference>
<feature type="transmembrane region" description="Helical" evidence="1">
    <location>
        <begin position="561"/>
        <end position="583"/>
    </location>
</feature>
<protein>
    <recommendedName>
        <fullName evidence="4">NACHT domain-containing protein</fullName>
    </recommendedName>
</protein>
<keyword evidence="1" id="KW-0472">Membrane</keyword>
<dbReference type="AlphaFoldDB" id="A0A841FRX6"/>
<accession>A0A841FRX6</accession>
<feature type="transmembrane region" description="Helical" evidence="1">
    <location>
        <begin position="515"/>
        <end position="540"/>
    </location>
</feature>
<dbReference type="RefSeq" id="WP_184789128.1">
    <property type="nucleotide sequence ID" value="NZ_BONT01000046.1"/>
</dbReference>
<gene>
    <name evidence="2" type="ORF">HNR73_004170</name>
</gene>
<dbReference type="Proteomes" id="UP000548476">
    <property type="component" value="Unassembled WGS sequence"/>
</dbReference>
<dbReference type="InterPro" id="IPR027417">
    <property type="entry name" value="P-loop_NTPase"/>
</dbReference>
<comment type="caution">
    <text evidence="2">The sequence shown here is derived from an EMBL/GenBank/DDBJ whole genome shotgun (WGS) entry which is preliminary data.</text>
</comment>
<evidence type="ECO:0000256" key="1">
    <source>
        <dbReference type="SAM" id="Phobius"/>
    </source>
</evidence>
<feature type="transmembrane region" description="Helical" evidence="1">
    <location>
        <begin position="489"/>
        <end position="509"/>
    </location>
</feature>
<evidence type="ECO:0008006" key="4">
    <source>
        <dbReference type="Google" id="ProtNLM"/>
    </source>
</evidence>
<evidence type="ECO:0000313" key="2">
    <source>
        <dbReference type="EMBL" id="MBB6036302.1"/>
    </source>
</evidence>
<feature type="transmembrane region" description="Helical" evidence="1">
    <location>
        <begin position="589"/>
        <end position="618"/>
    </location>
</feature>
<dbReference type="Gene3D" id="3.40.50.300">
    <property type="entry name" value="P-loop containing nucleotide triphosphate hydrolases"/>
    <property type="match status" value="1"/>
</dbReference>
<dbReference type="EMBL" id="JACHGT010000008">
    <property type="protein sequence ID" value="MBB6036302.1"/>
    <property type="molecule type" value="Genomic_DNA"/>
</dbReference>
<evidence type="ECO:0000313" key="3">
    <source>
        <dbReference type="Proteomes" id="UP000548476"/>
    </source>
</evidence>
<keyword evidence="1" id="KW-1133">Transmembrane helix</keyword>
<reference evidence="2 3" key="1">
    <citation type="submission" date="2020-08" db="EMBL/GenBank/DDBJ databases">
        <title>Genomic Encyclopedia of Type Strains, Phase IV (KMG-IV): sequencing the most valuable type-strain genomes for metagenomic binning, comparative biology and taxonomic classification.</title>
        <authorList>
            <person name="Goeker M."/>
        </authorList>
    </citation>
    <scope>NUCLEOTIDE SEQUENCE [LARGE SCALE GENOMIC DNA]</scope>
    <source>
        <strain evidence="2 3">YIM 65646</strain>
    </source>
</reference>
<organism evidence="2 3">
    <name type="scientific">Phytomonospora endophytica</name>
    <dbReference type="NCBI Taxonomy" id="714109"/>
    <lineage>
        <taxon>Bacteria</taxon>
        <taxon>Bacillati</taxon>
        <taxon>Actinomycetota</taxon>
        <taxon>Actinomycetes</taxon>
        <taxon>Micromonosporales</taxon>
        <taxon>Micromonosporaceae</taxon>
        <taxon>Phytomonospora</taxon>
    </lineage>
</organism>
<proteinExistence type="predicted"/>
<name>A0A841FRX6_9ACTN</name>
<feature type="transmembrane region" description="Helical" evidence="1">
    <location>
        <begin position="397"/>
        <end position="420"/>
    </location>
</feature>
<keyword evidence="3" id="KW-1185">Reference proteome</keyword>
<keyword evidence="1" id="KW-0812">Transmembrane</keyword>